<comment type="caution">
    <text evidence="3">The sequence shown here is derived from an EMBL/GenBank/DDBJ whole genome shotgun (WGS) entry which is preliminary data.</text>
</comment>
<evidence type="ECO:0000256" key="1">
    <source>
        <dbReference type="SAM" id="MobiDB-lite"/>
    </source>
</evidence>
<accession>A0A918X270</accession>
<reference evidence="3" key="1">
    <citation type="journal article" date="2014" name="Int. J. Syst. Evol. Microbiol.">
        <title>Complete genome sequence of Corynebacterium casei LMG S-19264T (=DSM 44701T), isolated from a smear-ripened cheese.</title>
        <authorList>
            <consortium name="US DOE Joint Genome Institute (JGI-PGF)"/>
            <person name="Walter F."/>
            <person name="Albersmeier A."/>
            <person name="Kalinowski J."/>
            <person name="Ruckert C."/>
        </authorList>
    </citation>
    <scope>NUCLEOTIDE SEQUENCE</scope>
    <source>
        <strain evidence="3">JCM 4637</strain>
    </source>
</reference>
<evidence type="ECO:0000313" key="3">
    <source>
        <dbReference type="EMBL" id="GHD04916.1"/>
    </source>
</evidence>
<evidence type="ECO:0000256" key="2">
    <source>
        <dbReference type="SAM" id="SignalP"/>
    </source>
</evidence>
<organism evidence="3 4">
    <name type="scientific">Streptomyces finlayi</name>
    <dbReference type="NCBI Taxonomy" id="67296"/>
    <lineage>
        <taxon>Bacteria</taxon>
        <taxon>Bacillati</taxon>
        <taxon>Actinomycetota</taxon>
        <taxon>Actinomycetes</taxon>
        <taxon>Kitasatosporales</taxon>
        <taxon>Streptomycetaceae</taxon>
        <taxon>Streptomyces</taxon>
    </lineage>
</organism>
<gene>
    <name evidence="3" type="ORF">GCM10010334_54890</name>
</gene>
<reference evidence="3" key="2">
    <citation type="submission" date="2020-09" db="EMBL/GenBank/DDBJ databases">
        <authorList>
            <person name="Sun Q."/>
            <person name="Ohkuma M."/>
        </authorList>
    </citation>
    <scope>NUCLEOTIDE SEQUENCE</scope>
    <source>
        <strain evidence="3">JCM 4637</strain>
    </source>
</reference>
<feature type="chain" id="PRO_5037333878" description="Lipoprotein" evidence="2">
    <location>
        <begin position="29"/>
        <end position="150"/>
    </location>
</feature>
<dbReference type="EMBL" id="BMVC01000011">
    <property type="protein sequence ID" value="GHD04916.1"/>
    <property type="molecule type" value="Genomic_DNA"/>
</dbReference>
<evidence type="ECO:0000313" key="4">
    <source>
        <dbReference type="Proteomes" id="UP000638353"/>
    </source>
</evidence>
<protein>
    <recommendedName>
        <fullName evidence="5">Lipoprotein</fullName>
    </recommendedName>
</protein>
<keyword evidence="2" id="KW-0732">Signal</keyword>
<dbReference type="AlphaFoldDB" id="A0A918X270"/>
<sequence>MPARPLARTVASLAVAAAALALTGCATAKEAEPEVKTFAVAGDSLNVTSHGSPTDLVATDRKDVQVTRWFDTGWGSDPESSWELKGDALDLVAQCEGFANCDVRFRVEVPKGLKVLRNGKPTDLKGSPKPPKPPKDTAAPQPRNSETRGE</sequence>
<dbReference type="RefSeq" id="WP_229898243.1">
    <property type="nucleotide sequence ID" value="NZ_BMVC01000011.1"/>
</dbReference>
<evidence type="ECO:0008006" key="5">
    <source>
        <dbReference type="Google" id="ProtNLM"/>
    </source>
</evidence>
<dbReference type="PROSITE" id="PS51257">
    <property type="entry name" value="PROKAR_LIPOPROTEIN"/>
    <property type="match status" value="1"/>
</dbReference>
<name>A0A918X270_9ACTN</name>
<dbReference type="Proteomes" id="UP000638353">
    <property type="component" value="Unassembled WGS sequence"/>
</dbReference>
<feature type="region of interest" description="Disordered" evidence="1">
    <location>
        <begin position="116"/>
        <end position="150"/>
    </location>
</feature>
<proteinExistence type="predicted"/>
<feature type="signal peptide" evidence="2">
    <location>
        <begin position="1"/>
        <end position="28"/>
    </location>
</feature>